<feature type="domain" description="ABC transporter" evidence="6">
    <location>
        <begin position="1"/>
        <end position="219"/>
    </location>
</feature>
<dbReference type="GO" id="GO:0005524">
    <property type="term" value="F:ATP binding"/>
    <property type="evidence" value="ECO:0007669"/>
    <property type="project" value="UniProtKB-KW"/>
</dbReference>
<evidence type="ECO:0000256" key="1">
    <source>
        <dbReference type="ARBA" id="ARBA00005417"/>
    </source>
</evidence>
<proteinExistence type="inferred from homology"/>
<sequence>MNGVSLSVNRAEVVGLLGPNGAGKTTFIKILATLIEPDRGKVFVGGYDVEKHPSKVRRIIGLVNTNERSFYWRLTGRQNLDFFATLYGHWGKEKEKRIDEALETVGLTNMADRRFFCYSTGQRQRLAIARALLSNARLILFDEPASSLDPLAASELARFTRNRLVNEQGMTVIWCTHNLTEAEIVSDRIAFMKNGRVVACGSLEEIRHRLAREETYEIEIEYDSLAQIRIEHPYDVLKKGSSRLVLRVKVGSDELPGFISFLCRKKVKVYSCRRIEMGLEEIFRILSSGDENWLEVEN</sequence>
<keyword evidence="4" id="KW-0547">Nucleotide-binding</keyword>
<evidence type="ECO:0000259" key="6">
    <source>
        <dbReference type="PROSITE" id="PS50893"/>
    </source>
</evidence>
<keyword evidence="2" id="KW-0813">Transport</keyword>
<protein>
    <submittedName>
        <fullName evidence="7">ABC transporter, ATP-binding protein</fullName>
    </submittedName>
</protein>
<accession>A0A1B9F747</accession>
<dbReference type="PATRIC" id="fig|1156395.6.peg.994"/>
<dbReference type="Pfam" id="PF00005">
    <property type="entry name" value="ABC_tran"/>
    <property type="match status" value="1"/>
</dbReference>
<evidence type="ECO:0000256" key="2">
    <source>
        <dbReference type="ARBA" id="ARBA00022448"/>
    </source>
</evidence>
<dbReference type="InterPro" id="IPR003593">
    <property type="entry name" value="AAA+_ATPase"/>
</dbReference>
<dbReference type="SUPFAM" id="SSF52540">
    <property type="entry name" value="P-loop containing nucleoside triphosphate hydrolases"/>
    <property type="match status" value="1"/>
</dbReference>
<keyword evidence="3" id="KW-0536">Nodulation</keyword>
<evidence type="ECO:0000256" key="5">
    <source>
        <dbReference type="ARBA" id="ARBA00022840"/>
    </source>
</evidence>
<comment type="similarity">
    <text evidence="1">Belongs to the ABC transporter superfamily.</text>
</comment>
<dbReference type="InterPro" id="IPR050763">
    <property type="entry name" value="ABC_transporter_ATP-binding"/>
</dbReference>
<dbReference type="PANTHER" id="PTHR42711:SF5">
    <property type="entry name" value="ABC TRANSPORTER ATP-BINDING PROTEIN NATA"/>
    <property type="match status" value="1"/>
</dbReference>
<dbReference type="Proteomes" id="UP000093080">
    <property type="component" value="Unassembled WGS sequence"/>
</dbReference>
<evidence type="ECO:0000256" key="3">
    <source>
        <dbReference type="ARBA" id="ARBA00022458"/>
    </source>
</evidence>
<dbReference type="Gene3D" id="3.40.50.300">
    <property type="entry name" value="P-loop containing nucleotide triphosphate hydrolases"/>
    <property type="match status" value="1"/>
</dbReference>
<dbReference type="InterPro" id="IPR027417">
    <property type="entry name" value="P-loop_NTPase"/>
</dbReference>
<dbReference type="PANTHER" id="PTHR42711">
    <property type="entry name" value="ABC TRANSPORTER ATP-BINDING PROTEIN"/>
    <property type="match status" value="1"/>
</dbReference>
<name>A0A1B9F747_9BACT</name>
<reference evidence="7 8" key="1">
    <citation type="submission" date="2016-06" db="EMBL/GenBank/DDBJ databases">
        <title>Respiratory ammonification of nitrate coupled to the oxidation of elemental sulfur in deep-sea autotrophic thermophilic bacteria.</title>
        <authorList>
            <person name="Slobodkina G.B."/>
            <person name="Mardanov A.V."/>
            <person name="Ravin N.V."/>
            <person name="Frolova A.A."/>
            <person name="Viryasiv M.B."/>
            <person name="Chernyh N.A."/>
            <person name="Bonch-Osmolovskaya E.A."/>
            <person name="Slobodkin A.I."/>
        </authorList>
    </citation>
    <scope>NUCLEOTIDE SEQUENCE [LARGE SCALE GENOMIC DNA]</scope>
    <source>
        <strain evidence="7 8">S69</strain>
    </source>
</reference>
<comment type="caution">
    <text evidence="7">The sequence shown here is derived from an EMBL/GenBank/DDBJ whole genome shotgun (WGS) entry which is preliminary data.</text>
</comment>
<dbReference type="STRING" id="1156395.DBT_0976"/>
<evidence type="ECO:0000256" key="4">
    <source>
        <dbReference type="ARBA" id="ARBA00022741"/>
    </source>
</evidence>
<dbReference type="SMART" id="SM00382">
    <property type="entry name" value="AAA"/>
    <property type="match status" value="1"/>
</dbReference>
<keyword evidence="5 7" id="KW-0067">ATP-binding</keyword>
<evidence type="ECO:0000313" key="7">
    <source>
        <dbReference type="EMBL" id="OCC15625.1"/>
    </source>
</evidence>
<dbReference type="InterPro" id="IPR003439">
    <property type="entry name" value="ABC_transporter-like_ATP-bd"/>
</dbReference>
<dbReference type="AlphaFoldDB" id="A0A1B9F747"/>
<gene>
    <name evidence="7" type="ORF">DBT_0976</name>
</gene>
<dbReference type="EMBL" id="MAGO01000004">
    <property type="protein sequence ID" value="OCC15625.1"/>
    <property type="molecule type" value="Genomic_DNA"/>
</dbReference>
<dbReference type="GO" id="GO:0016887">
    <property type="term" value="F:ATP hydrolysis activity"/>
    <property type="evidence" value="ECO:0007669"/>
    <property type="project" value="InterPro"/>
</dbReference>
<evidence type="ECO:0000313" key="8">
    <source>
        <dbReference type="Proteomes" id="UP000093080"/>
    </source>
</evidence>
<dbReference type="PROSITE" id="PS50893">
    <property type="entry name" value="ABC_TRANSPORTER_2"/>
    <property type="match status" value="1"/>
</dbReference>
<keyword evidence="8" id="KW-1185">Reference proteome</keyword>
<organism evidence="7 8">
    <name type="scientific">Dissulfuribacter thermophilus</name>
    <dbReference type="NCBI Taxonomy" id="1156395"/>
    <lineage>
        <taxon>Bacteria</taxon>
        <taxon>Pseudomonadati</taxon>
        <taxon>Thermodesulfobacteriota</taxon>
        <taxon>Dissulfuribacteria</taxon>
        <taxon>Dissulfuribacterales</taxon>
        <taxon>Dissulfuribacteraceae</taxon>
        <taxon>Dissulfuribacter</taxon>
    </lineage>
</organism>